<evidence type="ECO:0000313" key="6">
    <source>
        <dbReference type="EMBL" id="MEU3781676.1"/>
    </source>
</evidence>
<evidence type="ECO:0000259" key="5">
    <source>
        <dbReference type="Pfam" id="PF00135"/>
    </source>
</evidence>
<dbReference type="RefSeq" id="WP_361702388.1">
    <property type="nucleotide sequence ID" value="NZ_JBEZVE010000006.1"/>
</dbReference>
<feature type="domain" description="Carboxylesterase type B" evidence="5">
    <location>
        <begin position="16"/>
        <end position="317"/>
    </location>
</feature>
<sequence>MDDRMHSLDAPGEPVTVHAPAGTVVGRRTGRVRRFLGIPYAEAPVGARRFAEPVPRGRFTEPFDASRHGATSQCVPLFATTTIPEPSVPGDDVLNLSVVAPADGGSCPVLVWIHGGGFLAGSPASPWYDGRAFARDGIVTVTPGYRLGVDGFAPLDGVPANLGLRDLLLALDWVRENIAAFGGDPGRVTVAGQSAGGGAVLALLSSPLGIGRFHRAVSVSGGLFEVGEQAARDFVVRLGDRLGVPPTRAGFSGLTVERVQHGVHLLRSEHGGDDPLVLGPVVGDDVLPVPIAEGLAVHGHGVPLLLGATGDEFDGGAPGIRNAAARAAGTRVTDTLFRAACPRAAASRRAALVGTWLYSFEWPSPVLGGAVHCADIPFFFDVLDASGTAEALGAQPPAELATSMHSDLAAFVHGRSPAWEPATGRLGDPVREYGRPGAATVADTTGVFDPVVPAGSGAASSGATGSGATGSGAAGSGAAEEC</sequence>
<comment type="similarity">
    <text evidence="1 3">Belongs to the type-B carboxylesterase/lipase family.</text>
</comment>
<dbReference type="InterPro" id="IPR050309">
    <property type="entry name" value="Type-B_Carboxylest/Lipase"/>
</dbReference>
<feature type="compositionally biased region" description="Gly residues" evidence="4">
    <location>
        <begin position="464"/>
        <end position="475"/>
    </location>
</feature>
<dbReference type="Gene3D" id="3.40.50.1820">
    <property type="entry name" value="alpha/beta hydrolase"/>
    <property type="match status" value="1"/>
</dbReference>
<evidence type="ECO:0000256" key="4">
    <source>
        <dbReference type="SAM" id="MobiDB-lite"/>
    </source>
</evidence>
<dbReference type="EMBL" id="JBEZVE010000006">
    <property type="protein sequence ID" value="MEU3781676.1"/>
    <property type="molecule type" value="Genomic_DNA"/>
</dbReference>
<dbReference type="PROSITE" id="PS00122">
    <property type="entry name" value="CARBOXYLESTERASE_B_1"/>
    <property type="match status" value="1"/>
</dbReference>
<evidence type="ECO:0000256" key="2">
    <source>
        <dbReference type="ARBA" id="ARBA00022801"/>
    </source>
</evidence>
<name>A0ABV2ZGJ5_9ACTN</name>
<dbReference type="EC" id="3.1.1.-" evidence="3"/>
<dbReference type="Proteomes" id="UP001550739">
    <property type="component" value="Unassembled WGS sequence"/>
</dbReference>
<evidence type="ECO:0000256" key="3">
    <source>
        <dbReference type="RuleBase" id="RU361235"/>
    </source>
</evidence>
<reference evidence="6 7" key="1">
    <citation type="submission" date="2024-06" db="EMBL/GenBank/DDBJ databases">
        <title>The Natural Products Discovery Center: Release of the First 8490 Sequenced Strains for Exploring Actinobacteria Biosynthetic Diversity.</title>
        <authorList>
            <person name="Kalkreuter E."/>
            <person name="Kautsar S.A."/>
            <person name="Yang D."/>
            <person name="Bader C.D."/>
            <person name="Teijaro C.N."/>
            <person name="Fluegel L."/>
            <person name="Davis C.M."/>
            <person name="Simpson J.R."/>
            <person name="Lauterbach L."/>
            <person name="Steele A.D."/>
            <person name="Gui C."/>
            <person name="Meng S."/>
            <person name="Li G."/>
            <person name="Viehrig K."/>
            <person name="Ye F."/>
            <person name="Su P."/>
            <person name="Kiefer A.F."/>
            <person name="Nichols A."/>
            <person name="Cepeda A.J."/>
            <person name="Yan W."/>
            <person name="Fan B."/>
            <person name="Jiang Y."/>
            <person name="Adhikari A."/>
            <person name="Zheng C.-J."/>
            <person name="Schuster L."/>
            <person name="Cowan T.M."/>
            <person name="Smanski M.J."/>
            <person name="Chevrette M.G."/>
            <person name="De Carvalho L.P.S."/>
            <person name="Shen B."/>
        </authorList>
    </citation>
    <scope>NUCLEOTIDE SEQUENCE [LARGE SCALE GENOMIC DNA]</scope>
    <source>
        <strain evidence="6 7">NPDC033843</strain>
    </source>
</reference>
<dbReference type="PANTHER" id="PTHR11559">
    <property type="entry name" value="CARBOXYLESTERASE"/>
    <property type="match status" value="1"/>
</dbReference>
<dbReference type="InterPro" id="IPR029058">
    <property type="entry name" value="AB_hydrolase_fold"/>
</dbReference>
<evidence type="ECO:0000256" key="1">
    <source>
        <dbReference type="ARBA" id="ARBA00005964"/>
    </source>
</evidence>
<evidence type="ECO:0000313" key="7">
    <source>
        <dbReference type="Proteomes" id="UP001550739"/>
    </source>
</evidence>
<dbReference type="InterPro" id="IPR019826">
    <property type="entry name" value="Carboxylesterase_B_AS"/>
</dbReference>
<accession>A0ABV2ZGJ5</accession>
<organism evidence="6 7">
    <name type="scientific">Streptomyces sp. 900129855</name>
    <dbReference type="NCBI Taxonomy" id="3155129"/>
    <lineage>
        <taxon>Bacteria</taxon>
        <taxon>Bacillati</taxon>
        <taxon>Actinomycetota</taxon>
        <taxon>Actinomycetes</taxon>
        <taxon>Kitasatosporales</taxon>
        <taxon>Streptomycetaceae</taxon>
        <taxon>Streptomyces</taxon>
    </lineage>
</organism>
<dbReference type="InterPro" id="IPR002018">
    <property type="entry name" value="CarbesteraseB"/>
</dbReference>
<feature type="region of interest" description="Disordered" evidence="4">
    <location>
        <begin position="456"/>
        <end position="482"/>
    </location>
</feature>
<dbReference type="SUPFAM" id="SSF53474">
    <property type="entry name" value="alpha/beta-Hydrolases"/>
    <property type="match status" value="1"/>
</dbReference>
<keyword evidence="7" id="KW-1185">Reference proteome</keyword>
<gene>
    <name evidence="6" type="ORF">AB0E89_13990</name>
</gene>
<comment type="caution">
    <text evidence="6">The sequence shown here is derived from an EMBL/GenBank/DDBJ whole genome shotgun (WGS) entry which is preliminary data.</text>
</comment>
<protein>
    <recommendedName>
        <fullName evidence="3">Carboxylic ester hydrolase</fullName>
        <ecNumber evidence="3">3.1.1.-</ecNumber>
    </recommendedName>
</protein>
<keyword evidence="2 3" id="KW-0378">Hydrolase</keyword>
<proteinExistence type="inferred from homology"/>
<dbReference type="Pfam" id="PF00135">
    <property type="entry name" value="COesterase"/>
    <property type="match status" value="1"/>
</dbReference>